<sequence length="569" mass="62651">MAQALEFIYGNVLEPQNGYSGSSDYIVHDLNGDGRDDVLAFGAVYPGQTGSTRPFRVFLQNADGSFTVANPMADGSDLLTTHPRNYVFADFNGDGKEDIFIAGHGYDEDPFPGEQNHLIFGVGDGSFTDATSNLPGIIDFSHGTAAADVDADGDLDIYIANTYGENLVEPYFLENTGNGHFIRNDAWMPDSVRTGILSGEKYMIADFKDLDGDGSQDLLLGGERVPNRVYWGSGDGHYSDANVLELPAPSSPMQMPHGFIKYDFNNDGRLDILTYGIVEMNQPGTLQLLINATGRGYIDQTSEYFGSSLSIETGVFELTLVDVNGDHHLDILRARDALSASNPNDTVLWLNDGTNHFSSKTLSDFEFTEGFTQLAYKGPEGQYYWLSGIGASSEGGFVNYYKPTSAMDQLLTKASSSYLEGQHDGTYDIARFYNTLTGTHFYTGSEQERDGLRGSGFFIFEGNAFDSSATEETGIAVFRFYNTETNAHFYTADAAERDFVVSAYSNYVYEGTAYFAYSEGGEGRQGLHRFYNSETKAHFYTASDAEQEYVANTYEAYHYEGIAYYVDVA</sequence>
<evidence type="ECO:0000313" key="3">
    <source>
        <dbReference type="EMBL" id="MBO0346817.1"/>
    </source>
</evidence>
<comment type="caution">
    <text evidence="3">The sequence shown here is derived from an EMBL/GenBank/DDBJ whole genome shotgun (WGS) entry which is preliminary data.</text>
</comment>
<organism evidence="3 4">
    <name type="scientific">Roseibium limicola</name>
    <dbReference type="NCBI Taxonomy" id="2816037"/>
    <lineage>
        <taxon>Bacteria</taxon>
        <taxon>Pseudomonadati</taxon>
        <taxon>Pseudomonadota</taxon>
        <taxon>Alphaproteobacteria</taxon>
        <taxon>Hyphomicrobiales</taxon>
        <taxon>Stappiaceae</taxon>
        <taxon>Roseibium</taxon>
    </lineage>
</organism>
<dbReference type="Pfam" id="PF18885">
    <property type="entry name" value="DUF5648"/>
    <property type="match status" value="1"/>
</dbReference>
<dbReference type="RefSeq" id="WP_206942974.1">
    <property type="nucleotide sequence ID" value="NZ_JAFLNF010000007.1"/>
</dbReference>
<proteinExistence type="predicted"/>
<dbReference type="Gene3D" id="2.130.10.130">
    <property type="entry name" value="Integrin alpha, N-terminal"/>
    <property type="match status" value="1"/>
</dbReference>
<gene>
    <name evidence="3" type="ORF">J0X15_16440</name>
</gene>
<dbReference type="Proteomes" id="UP000664779">
    <property type="component" value="Unassembled WGS sequence"/>
</dbReference>
<evidence type="ECO:0000313" key="4">
    <source>
        <dbReference type="Proteomes" id="UP000664779"/>
    </source>
</evidence>
<dbReference type="PANTHER" id="PTHR45460:SF2">
    <property type="entry name" value="ALPHA 1,3 GLUCANASE, GH71 FAMILY (EUROFUNG)"/>
    <property type="match status" value="1"/>
</dbReference>
<keyword evidence="4" id="KW-1185">Reference proteome</keyword>
<reference evidence="3" key="1">
    <citation type="submission" date="2021-03" db="EMBL/GenBank/DDBJ databases">
        <title>Roseibium sp. CAU 1637 isolated from Incheon.</title>
        <authorList>
            <person name="Kim W."/>
        </authorList>
    </citation>
    <scope>NUCLEOTIDE SEQUENCE</scope>
    <source>
        <strain evidence="3">CAU 1637</strain>
    </source>
</reference>
<dbReference type="SUPFAM" id="SSF69318">
    <property type="entry name" value="Integrin alpha N-terminal domain"/>
    <property type="match status" value="1"/>
</dbReference>
<dbReference type="InterPro" id="IPR043708">
    <property type="entry name" value="DUF5648"/>
</dbReference>
<evidence type="ECO:0000256" key="1">
    <source>
        <dbReference type="ARBA" id="ARBA00022729"/>
    </source>
</evidence>
<name>A0A939ERL1_9HYPH</name>
<accession>A0A939ERL1</accession>
<dbReference type="PANTHER" id="PTHR45460">
    <property type="entry name" value="SIMILAR TO CYSTEINE PROTEINASE"/>
    <property type="match status" value="1"/>
</dbReference>
<feature type="domain" description="DUF5648" evidence="2">
    <location>
        <begin position="429"/>
        <end position="566"/>
    </location>
</feature>
<keyword evidence="1" id="KW-0732">Signal</keyword>
<evidence type="ECO:0000259" key="2">
    <source>
        <dbReference type="Pfam" id="PF18885"/>
    </source>
</evidence>
<protein>
    <submittedName>
        <fullName evidence="3">VCBS repeat-containing protein</fullName>
    </submittedName>
</protein>
<dbReference type="InterPro" id="IPR013517">
    <property type="entry name" value="FG-GAP"/>
</dbReference>
<dbReference type="InterPro" id="IPR028994">
    <property type="entry name" value="Integrin_alpha_N"/>
</dbReference>
<dbReference type="AlphaFoldDB" id="A0A939ERL1"/>
<dbReference type="Pfam" id="PF13517">
    <property type="entry name" value="FG-GAP_3"/>
    <property type="match status" value="2"/>
</dbReference>
<dbReference type="EMBL" id="JAFLNF010000007">
    <property type="protein sequence ID" value="MBO0346817.1"/>
    <property type="molecule type" value="Genomic_DNA"/>
</dbReference>